<dbReference type="Pfam" id="PF23130">
    <property type="entry name" value="IcmW"/>
    <property type="match status" value="1"/>
</dbReference>
<keyword evidence="2" id="KW-1185">Reference proteome</keyword>
<sequence>MPDLERSDVLDWLQRTEPRLAGAGVPVFRPVEDTPEVRALLSDLGQALGTASAEQIGGGIGQDDGATAREVLAQLGVARMLRLMEWLDGGTEAAAVDVQALLLRSDTTEAGRFIRTVLDALHRQDLLGRIFAPERLQALVAACGEPAKEAA</sequence>
<protein>
    <submittedName>
        <fullName evidence="1">Uncharacterized protein</fullName>
    </submittedName>
</protein>
<accession>A0ABV6IUJ3</accession>
<dbReference type="EMBL" id="JBHLVZ010000059">
    <property type="protein sequence ID" value="MFC0387275.1"/>
    <property type="molecule type" value="Genomic_DNA"/>
</dbReference>
<dbReference type="RefSeq" id="WP_377052563.1">
    <property type="nucleotide sequence ID" value="NZ_JBHLVZ010000059.1"/>
</dbReference>
<dbReference type="InterPro" id="IPR057079">
    <property type="entry name" value="IcmW-like"/>
</dbReference>
<name>A0ABV6IUJ3_9PROT</name>
<gene>
    <name evidence="1" type="ORF">ACFFIC_17240</name>
</gene>
<reference evidence="1 2" key="1">
    <citation type="submission" date="2024-09" db="EMBL/GenBank/DDBJ databases">
        <authorList>
            <person name="Sun Q."/>
            <person name="Mori K."/>
        </authorList>
    </citation>
    <scope>NUCLEOTIDE SEQUENCE [LARGE SCALE GENOMIC DNA]</scope>
    <source>
        <strain evidence="1 2">CCM 7468</strain>
    </source>
</reference>
<comment type="caution">
    <text evidence="1">The sequence shown here is derived from an EMBL/GenBank/DDBJ whole genome shotgun (WGS) entry which is preliminary data.</text>
</comment>
<evidence type="ECO:0000313" key="1">
    <source>
        <dbReference type="EMBL" id="MFC0387275.1"/>
    </source>
</evidence>
<dbReference type="Proteomes" id="UP001589789">
    <property type="component" value="Unassembled WGS sequence"/>
</dbReference>
<proteinExistence type="predicted"/>
<organism evidence="1 2">
    <name type="scientific">Muricoccus vinaceus</name>
    <dbReference type="NCBI Taxonomy" id="424704"/>
    <lineage>
        <taxon>Bacteria</taxon>
        <taxon>Pseudomonadati</taxon>
        <taxon>Pseudomonadota</taxon>
        <taxon>Alphaproteobacteria</taxon>
        <taxon>Acetobacterales</taxon>
        <taxon>Roseomonadaceae</taxon>
        <taxon>Muricoccus</taxon>
    </lineage>
</organism>
<evidence type="ECO:0000313" key="2">
    <source>
        <dbReference type="Proteomes" id="UP001589789"/>
    </source>
</evidence>